<sequence length="243" mass="26368">MDVVIADDSRVVRKIIQDVCNGQSWDIKLHHAEDGEQAREVLSKLDEGLAFLDINMPGMTGLEALAYARRGGSKIVSVIMSSADGYALRTAAQELGAYDYLVKPFSAKQIQELLETARALLSSPSVLVVDDSATVRKFLVRMLHQLGQSYEVEEAEDGETAVRMMRTGVFDTVLLDLTMPGIGGLTALPMLKAENPESKIYIVTSFSDQQTAKACMAAGADGFLVKPVSPENLQRMLGLTSVL</sequence>
<organism evidence="3 4">
    <name type="scientific">Nisaea acidiphila</name>
    <dbReference type="NCBI Taxonomy" id="1862145"/>
    <lineage>
        <taxon>Bacteria</taxon>
        <taxon>Pseudomonadati</taxon>
        <taxon>Pseudomonadota</taxon>
        <taxon>Alphaproteobacteria</taxon>
        <taxon>Rhodospirillales</taxon>
        <taxon>Thalassobaculaceae</taxon>
        <taxon>Nisaea</taxon>
    </lineage>
</organism>
<protein>
    <submittedName>
        <fullName evidence="3">Response regulator</fullName>
    </submittedName>
</protein>
<dbReference type="Pfam" id="PF00072">
    <property type="entry name" value="Response_reg"/>
    <property type="match status" value="2"/>
</dbReference>
<dbReference type="EMBL" id="CP102480">
    <property type="protein sequence ID" value="UUX51642.1"/>
    <property type="molecule type" value="Genomic_DNA"/>
</dbReference>
<keyword evidence="1" id="KW-0597">Phosphoprotein</keyword>
<dbReference type="RefSeq" id="WP_257771263.1">
    <property type="nucleotide sequence ID" value="NZ_CP102480.1"/>
</dbReference>
<dbReference type="InterPro" id="IPR001789">
    <property type="entry name" value="Sig_transdc_resp-reg_receiver"/>
</dbReference>
<accession>A0A9J7AXW6</accession>
<evidence type="ECO:0000313" key="3">
    <source>
        <dbReference type="EMBL" id="UUX51642.1"/>
    </source>
</evidence>
<dbReference type="PROSITE" id="PS50110">
    <property type="entry name" value="RESPONSE_REGULATORY"/>
    <property type="match status" value="2"/>
</dbReference>
<dbReference type="PANTHER" id="PTHR43228:SF1">
    <property type="entry name" value="TWO-COMPONENT RESPONSE REGULATOR ARR22"/>
    <property type="match status" value="1"/>
</dbReference>
<dbReference type="Gene3D" id="3.40.50.2300">
    <property type="match status" value="2"/>
</dbReference>
<feature type="domain" description="Response regulatory" evidence="2">
    <location>
        <begin position="125"/>
        <end position="241"/>
    </location>
</feature>
<feature type="domain" description="Response regulatory" evidence="2">
    <location>
        <begin position="2"/>
        <end position="118"/>
    </location>
</feature>
<dbReference type="CDD" id="cd17546">
    <property type="entry name" value="REC_hyHK_CKI1_RcsC-like"/>
    <property type="match status" value="1"/>
</dbReference>
<evidence type="ECO:0000256" key="1">
    <source>
        <dbReference type="PROSITE-ProRule" id="PRU00169"/>
    </source>
</evidence>
<name>A0A9J7AXW6_9PROT</name>
<dbReference type="AlphaFoldDB" id="A0A9J7AXW6"/>
<dbReference type="PANTHER" id="PTHR43228">
    <property type="entry name" value="TWO-COMPONENT RESPONSE REGULATOR"/>
    <property type="match status" value="1"/>
</dbReference>
<gene>
    <name evidence="3" type="ORF">NUH88_08060</name>
</gene>
<proteinExistence type="predicted"/>
<keyword evidence="4" id="KW-1185">Reference proteome</keyword>
<dbReference type="SMART" id="SM00448">
    <property type="entry name" value="REC"/>
    <property type="match status" value="2"/>
</dbReference>
<dbReference type="InterPro" id="IPR052048">
    <property type="entry name" value="ST_Response_Regulator"/>
</dbReference>
<dbReference type="Proteomes" id="UP001060336">
    <property type="component" value="Chromosome"/>
</dbReference>
<reference evidence="3" key="1">
    <citation type="submission" date="2022-08" db="EMBL/GenBank/DDBJ databases">
        <title>Nisaea acidiphila sp. nov., isolated from a marine algal debris and emended description of the genus Nisaea Urios et al. 2008.</title>
        <authorList>
            <person name="Kwon K."/>
        </authorList>
    </citation>
    <scope>NUCLEOTIDE SEQUENCE</scope>
    <source>
        <strain evidence="3">MEBiC11861</strain>
    </source>
</reference>
<dbReference type="SUPFAM" id="SSF52172">
    <property type="entry name" value="CheY-like"/>
    <property type="match status" value="2"/>
</dbReference>
<evidence type="ECO:0000313" key="4">
    <source>
        <dbReference type="Proteomes" id="UP001060336"/>
    </source>
</evidence>
<feature type="modified residue" description="4-aspartylphosphate" evidence="1">
    <location>
        <position position="176"/>
    </location>
</feature>
<dbReference type="InterPro" id="IPR011006">
    <property type="entry name" value="CheY-like_superfamily"/>
</dbReference>
<feature type="modified residue" description="4-aspartylphosphate" evidence="1">
    <location>
        <position position="53"/>
    </location>
</feature>
<dbReference type="GO" id="GO:0000160">
    <property type="term" value="P:phosphorelay signal transduction system"/>
    <property type="evidence" value="ECO:0007669"/>
    <property type="project" value="InterPro"/>
</dbReference>
<dbReference type="KEGG" id="naci:NUH88_08060"/>
<evidence type="ECO:0000259" key="2">
    <source>
        <dbReference type="PROSITE" id="PS50110"/>
    </source>
</evidence>